<evidence type="ECO:0000256" key="1">
    <source>
        <dbReference type="ARBA" id="ARBA00004141"/>
    </source>
</evidence>
<dbReference type="InterPro" id="IPR043216">
    <property type="entry name" value="PAP-like"/>
</dbReference>
<evidence type="ECO:0000256" key="3">
    <source>
        <dbReference type="ARBA" id="ARBA00022692"/>
    </source>
</evidence>
<evidence type="ECO:0000313" key="9">
    <source>
        <dbReference type="EMBL" id="KIH90432.1"/>
    </source>
</evidence>
<dbReference type="SMART" id="SM00014">
    <property type="entry name" value="acidPPc"/>
    <property type="match status" value="1"/>
</dbReference>
<name>A0A0C2IZP2_9PEZI</name>
<feature type="transmembrane region" description="Helical" evidence="7">
    <location>
        <begin position="370"/>
        <end position="388"/>
    </location>
</feature>
<comment type="caution">
    <text evidence="9">The sequence shown here is derived from an EMBL/GenBank/DDBJ whole genome shotgun (WGS) entry which is preliminary data.</text>
</comment>
<dbReference type="PANTHER" id="PTHR10165:SF154">
    <property type="entry name" value="PAP2 DOMAIN PROTEIN (AFU_ORTHOLOGUE AFUA_1G09730)"/>
    <property type="match status" value="1"/>
</dbReference>
<reference evidence="9 10" key="1">
    <citation type="journal article" date="2014" name="BMC Genomics">
        <title>Comparative genomics of the major fungal agents of human and animal Sporotrichosis: Sporothrix schenckii and Sporothrix brasiliensis.</title>
        <authorList>
            <person name="Teixeira M.M."/>
            <person name="de Almeida L.G."/>
            <person name="Kubitschek-Barreira P."/>
            <person name="Alves F.L."/>
            <person name="Kioshima E.S."/>
            <person name="Abadio A.K."/>
            <person name="Fernandes L."/>
            <person name="Derengowski L.S."/>
            <person name="Ferreira K.S."/>
            <person name="Souza R.C."/>
            <person name="Ruiz J.C."/>
            <person name="de Andrade N.C."/>
            <person name="Paes H.C."/>
            <person name="Nicola A.M."/>
            <person name="Albuquerque P."/>
            <person name="Gerber A.L."/>
            <person name="Martins V.P."/>
            <person name="Peconick L.D."/>
            <person name="Neto A.V."/>
            <person name="Chaucanez C.B."/>
            <person name="Silva P.A."/>
            <person name="Cunha O.L."/>
            <person name="de Oliveira F.F."/>
            <person name="dos Santos T.C."/>
            <person name="Barros A.L."/>
            <person name="Soares M.A."/>
            <person name="de Oliveira L.M."/>
            <person name="Marini M.M."/>
            <person name="Villalobos-Duno H."/>
            <person name="Cunha M.M."/>
            <person name="de Hoog S."/>
            <person name="da Silveira J.F."/>
            <person name="Henrissat B."/>
            <person name="Nino-Vega G.A."/>
            <person name="Cisalpino P.S."/>
            <person name="Mora-Montes H.M."/>
            <person name="Almeida S.R."/>
            <person name="Stajich J.E."/>
            <person name="Lopes-Bezerra L.M."/>
            <person name="Vasconcelos A.T."/>
            <person name="Felipe M.S."/>
        </authorList>
    </citation>
    <scope>NUCLEOTIDE SEQUENCE [LARGE SCALE GENOMIC DNA]</scope>
    <source>
        <strain evidence="9 10">5110</strain>
    </source>
</reference>
<dbReference type="RefSeq" id="XP_040618442.1">
    <property type="nucleotide sequence ID" value="XM_040767160.1"/>
</dbReference>
<dbReference type="HOGENOM" id="CLU_021458_2_0_1"/>
<feature type="region of interest" description="Disordered" evidence="6">
    <location>
        <begin position="11"/>
        <end position="33"/>
    </location>
</feature>
<dbReference type="InterPro" id="IPR000326">
    <property type="entry name" value="PAP2/HPO"/>
</dbReference>
<protein>
    <recommendedName>
        <fullName evidence="8">Phosphatidic acid phosphatase type 2/haloperoxidase domain-containing protein</fullName>
    </recommendedName>
</protein>
<evidence type="ECO:0000259" key="8">
    <source>
        <dbReference type="SMART" id="SM00014"/>
    </source>
</evidence>
<dbReference type="VEuPathDB" id="FungiDB:SPBR_09034"/>
<feature type="compositionally biased region" description="Polar residues" evidence="6">
    <location>
        <begin position="12"/>
        <end position="25"/>
    </location>
</feature>
<evidence type="ECO:0000256" key="6">
    <source>
        <dbReference type="SAM" id="MobiDB-lite"/>
    </source>
</evidence>
<evidence type="ECO:0000313" key="10">
    <source>
        <dbReference type="Proteomes" id="UP000031575"/>
    </source>
</evidence>
<feature type="domain" description="Phosphatidic acid phosphatase type 2/haloperoxidase" evidence="8">
    <location>
        <begin position="154"/>
        <end position="282"/>
    </location>
</feature>
<dbReference type="Proteomes" id="UP000031575">
    <property type="component" value="Unassembled WGS sequence"/>
</dbReference>
<proteinExistence type="inferred from homology"/>
<feature type="transmembrane region" description="Helical" evidence="7">
    <location>
        <begin position="108"/>
        <end position="128"/>
    </location>
</feature>
<sequence length="483" mass="51902">MPDISAAPLITRASSPSHPYPQTGTHYPGQSPVPGVQMANSNRWGPRARHASAWVVASGIVDWLLVVATAIGGFYLGNITPTKRPFQLENPDISFPYTIHETVSTRNLVIATVVAPVATIIVVSLISIPGLSVAPGTPRALLWRRKLWELYASLLSYALGMAAQWFIINGLKNICGKPRPDMLARCQPDILNVAQYVVGGIANITSNGQLVSADICTNKDASVLNDGFRSYPSGHSSSSAAGLGYVALFLAFKFGVVFPFASLPADRETSALVASAFPSRSPFVSLQQDMYELHDTGRLGLLDGHSPISGHTRTRKDDNRQLRASPNGTMLSTRRSGAAPPLYLLVVALVPFFASIFIAASRWFDFRHHGFDILFGYAIGTVTTLVAFRMYHLPLSRGAGWAWGPRSADKAFWAGVGSNSWAVPWEHLAARTHGAESDYESTVPHNSGLSEAPLSRRDTASRRRAARGAASNGGLGDDLGNAV</sequence>
<feature type="transmembrane region" description="Helical" evidence="7">
    <location>
        <begin position="148"/>
        <end position="168"/>
    </location>
</feature>
<organism evidence="9 10">
    <name type="scientific">Sporothrix brasiliensis 5110</name>
    <dbReference type="NCBI Taxonomy" id="1398154"/>
    <lineage>
        <taxon>Eukaryota</taxon>
        <taxon>Fungi</taxon>
        <taxon>Dikarya</taxon>
        <taxon>Ascomycota</taxon>
        <taxon>Pezizomycotina</taxon>
        <taxon>Sordariomycetes</taxon>
        <taxon>Sordariomycetidae</taxon>
        <taxon>Ophiostomatales</taxon>
        <taxon>Ophiostomataceae</taxon>
        <taxon>Sporothrix</taxon>
    </lineage>
</organism>
<dbReference type="GO" id="GO:0046839">
    <property type="term" value="P:phospholipid dephosphorylation"/>
    <property type="evidence" value="ECO:0007669"/>
    <property type="project" value="TreeGrafter"/>
</dbReference>
<feature type="region of interest" description="Disordered" evidence="6">
    <location>
        <begin position="303"/>
        <end position="330"/>
    </location>
</feature>
<evidence type="ECO:0000256" key="7">
    <source>
        <dbReference type="SAM" id="Phobius"/>
    </source>
</evidence>
<gene>
    <name evidence="9" type="ORF">SPBR_09034</name>
</gene>
<dbReference type="Pfam" id="PF01569">
    <property type="entry name" value="PAP2"/>
    <property type="match status" value="2"/>
</dbReference>
<feature type="transmembrane region" description="Helical" evidence="7">
    <location>
        <begin position="240"/>
        <end position="261"/>
    </location>
</feature>
<dbReference type="GO" id="GO:0006644">
    <property type="term" value="P:phospholipid metabolic process"/>
    <property type="evidence" value="ECO:0007669"/>
    <property type="project" value="InterPro"/>
</dbReference>
<dbReference type="GO" id="GO:0008195">
    <property type="term" value="F:phosphatidate phosphatase activity"/>
    <property type="evidence" value="ECO:0007669"/>
    <property type="project" value="TreeGrafter"/>
</dbReference>
<comment type="similarity">
    <text evidence="2">Belongs to the PA-phosphatase related phosphoesterase family.</text>
</comment>
<dbReference type="OrthoDB" id="8907274at2759"/>
<evidence type="ECO:0000256" key="5">
    <source>
        <dbReference type="ARBA" id="ARBA00023136"/>
    </source>
</evidence>
<feature type="transmembrane region" description="Helical" evidence="7">
    <location>
        <begin position="342"/>
        <end position="364"/>
    </location>
</feature>
<dbReference type="GO" id="GO:0016020">
    <property type="term" value="C:membrane"/>
    <property type="evidence" value="ECO:0007669"/>
    <property type="project" value="UniProtKB-SubCell"/>
</dbReference>
<dbReference type="PANTHER" id="PTHR10165">
    <property type="entry name" value="LIPID PHOSPHATE PHOSPHATASE"/>
    <property type="match status" value="1"/>
</dbReference>
<comment type="subcellular location">
    <subcellularLocation>
        <location evidence="1">Membrane</location>
        <topology evidence="1">Multi-pass membrane protein</topology>
    </subcellularLocation>
</comment>
<feature type="region of interest" description="Disordered" evidence="6">
    <location>
        <begin position="436"/>
        <end position="483"/>
    </location>
</feature>
<evidence type="ECO:0000256" key="4">
    <source>
        <dbReference type="ARBA" id="ARBA00022989"/>
    </source>
</evidence>
<keyword evidence="10" id="KW-1185">Reference proteome</keyword>
<feature type="transmembrane region" description="Helical" evidence="7">
    <location>
        <begin position="53"/>
        <end position="76"/>
    </location>
</feature>
<evidence type="ECO:0000256" key="2">
    <source>
        <dbReference type="ARBA" id="ARBA00008816"/>
    </source>
</evidence>
<dbReference type="Gene3D" id="1.20.144.10">
    <property type="entry name" value="Phosphatidic acid phosphatase type 2/haloperoxidase"/>
    <property type="match status" value="2"/>
</dbReference>
<dbReference type="EMBL" id="AWTV01000008">
    <property type="protein sequence ID" value="KIH90432.1"/>
    <property type="molecule type" value="Genomic_DNA"/>
</dbReference>
<accession>A0A0C2IZP2</accession>
<dbReference type="SUPFAM" id="SSF48317">
    <property type="entry name" value="Acid phosphatase/Vanadium-dependent haloperoxidase"/>
    <property type="match status" value="2"/>
</dbReference>
<dbReference type="InterPro" id="IPR036938">
    <property type="entry name" value="PAP2/HPO_sf"/>
</dbReference>
<keyword evidence="4 7" id="KW-1133">Transmembrane helix</keyword>
<dbReference type="AlphaFoldDB" id="A0A0C2IZP2"/>
<keyword evidence="5 7" id="KW-0472">Membrane</keyword>
<keyword evidence="3 7" id="KW-0812">Transmembrane</keyword>
<dbReference type="GeneID" id="63682081"/>